<reference evidence="2" key="1">
    <citation type="journal article" date="2023" name="GigaByte">
        <title>Genome assembly of the bearded iris, Iris pallida Lam.</title>
        <authorList>
            <person name="Bruccoleri R.E."/>
            <person name="Oakeley E.J."/>
            <person name="Faust A.M.E."/>
            <person name="Altorfer M."/>
            <person name="Dessus-Babus S."/>
            <person name="Burckhardt D."/>
            <person name="Oertli M."/>
            <person name="Naumann U."/>
            <person name="Petersen F."/>
            <person name="Wong J."/>
        </authorList>
    </citation>
    <scope>NUCLEOTIDE SEQUENCE</scope>
    <source>
        <strain evidence="2">GSM-AAB239-AS_SAM_17_03QT</strain>
    </source>
</reference>
<protein>
    <submittedName>
        <fullName evidence="2">Protein TSS-like</fullName>
    </submittedName>
</protein>
<feature type="region of interest" description="Disordered" evidence="1">
    <location>
        <begin position="1"/>
        <end position="136"/>
    </location>
</feature>
<feature type="compositionally biased region" description="Basic and acidic residues" evidence="1">
    <location>
        <begin position="44"/>
        <end position="62"/>
    </location>
</feature>
<feature type="region of interest" description="Disordered" evidence="1">
    <location>
        <begin position="390"/>
        <end position="447"/>
    </location>
</feature>
<proteinExistence type="predicted"/>
<evidence type="ECO:0000313" key="2">
    <source>
        <dbReference type="EMBL" id="KAJ6831384.1"/>
    </source>
</evidence>
<reference evidence="2" key="2">
    <citation type="submission" date="2023-04" db="EMBL/GenBank/DDBJ databases">
        <authorList>
            <person name="Bruccoleri R.E."/>
            <person name="Oakeley E.J."/>
            <person name="Faust A.-M."/>
            <person name="Dessus-Babus S."/>
            <person name="Altorfer M."/>
            <person name="Burckhardt D."/>
            <person name="Oertli M."/>
            <person name="Naumann U."/>
            <person name="Petersen F."/>
            <person name="Wong J."/>
        </authorList>
    </citation>
    <scope>NUCLEOTIDE SEQUENCE</scope>
    <source>
        <strain evidence="2">GSM-AAB239-AS_SAM_17_03QT</strain>
        <tissue evidence="2">Leaf</tissue>
    </source>
</reference>
<name>A0AAX6GS45_IRIPA</name>
<feature type="compositionally biased region" description="Polar residues" evidence="1">
    <location>
        <begin position="1"/>
        <end position="12"/>
    </location>
</feature>
<feature type="compositionally biased region" description="Polar residues" evidence="1">
    <location>
        <begin position="117"/>
        <end position="136"/>
    </location>
</feature>
<evidence type="ECO:0000313" key="3">
    <source>
        <dbReference type="Proteomes" id="UP001140949"/>
    </source>
</evidence>
<comment type="caution">
    <text evidence="2">The sequence shown here is derived from an EMBL/GenBank/DDBJ whole genome shotgun (WGS) entry which is preliminary data.</text>
</comment>
<dbReference type="AlphaFoldDB" id="A0AAX6GS45"/>
<dbReference type="Proteomes" id="UP001140949">
    <property type="component" value="Unassembled WGS sequence"/>
</dbReference>
<feature type="region of interest" description="Disordered" evidence="1">
    <location>
        <begin position="178"/>
        <end position="207"/>
    </location>
</feature>
<feature type="compositionally biased region" description="Basic and acidic residues" evidence="1">
    <location>
        <begin position="246"/>
        <end position="258"/>
    </location>
</feature>
<feature type="compositionally biased region" description="Low complexity" evidence="1">
    <location>
        <begin position="259"/>
        <end position="285"/>
    </location>
</feature>
<accession>A0AAX6GS45</accession>
<dbReference type="EMBL" id="JANAVB010016800">
    <property type="protein sequence ID" value="KAJ6831384.1"/>
    <property type="molecule type" value="Genomic_DNA"/>
</dbReference>
<feature type="compositionally biased region" description="Polar residues" evidence="1">
    <location>
        <begin position="525"/>
        <end position="544"/>
    </location>
</feature>
<feature type="region of interest" description="Disordered" evidence="1">
    <location>
        <begin position="246"/>
        <end position="286"/>
    </location>
</feature>
<feature type="region of interest" description="Disordered" evidence="1">
    <location>
        <begin position="469"/>
        <end position="544"/>
    </location>
</feature>
<sequence>MRLSLRFQSNGRASEEPSIMISDDLEQIESSPTTYVQLHESDEDQKPREPRTETFAETKRIAQFEPTQMDLAYPEESSDEGWQEASTRGRSAHVRRKSGSKRPSLSKLAINIPETAGSRSTGNATRTSPNIEVNITPTKSVSRDVYSGGELPKVVCMTGREESAKAPGSETKLEHYPRVSGTTTLSTVASKSVSYKEVAMSPPGTVLKPAQEQVEQAKNETVETAKIPECSDLLETTKDEALADVEESVHEEIPREKSSSSSSDEAQDSSSKKATTKASKLSASAPPFNPSSLLSMAHPYSSVAVAGIYHARIPHQTVIPQPLEIPSPHSVDTRVPRGPRSALYYRTGHSFRRKHGYPNCQNTVVVAKSSSNPSIMNPHAAEFVPGKAWQPAEKEEASDALEPSQCQKVEPEVVTKETRDPEKLTQARKIVDGGRSKEGKGKNNKQSLVKEELAKQILLKFIVKSVLDSSNEAKDEANTKSAEEESRTGKEPQGGDGSRTEVHKSKNQDTEGFTMVSKRKKSRHQLTNTVHSLDAQQPICTSVS</sequence>
<evidence type="ECO:0000256" key="1">
    <source>
        <dbReference type="SAM" id="MobiDB-lite"/>
    </source>
</evidence>
<feature type="compositionally biased region" description="Basic and acidic residues" evidence="1">
    <location>
        <begin position="409"/>
        <end position="441"/>
    </location>
</feature>
<feature type="compositionally biased region" description="Polar residues" evidence="1">
    <location>
        <begin position="180"/>
        <end position="193"/>
    </location>
</feature>
<organism evidence="2 3">
    <name type="scientific">Iris pallida</name>
    <name type="common">Sweet iris</name>
    <dbReference type="NCBI Taxonomy" id="29817"/>
    <lineage>
        <taxon>Eukaryota</taxon>
        <taxon>Viridiplantae</taxon>
        <taxon>Streptophyta</taxon>
        <taxon>Embryophyta</taxon>
        <taxon>Tracheophyta</taxon>
        <taxon>Spermatophyta</taxon>
        <taxon>Magnoliopsida</taxon>
        <taxon>Liliopsida</taxon>
        <taxon>Asparagales</taxon>
        <taxon>Iridaceae</taxon>
        <taxon>Iridoideae</taxon>
        <taxon>Irideae</taxon>
        <taxon>Iris</taxon>
    </lineage>
</organism>
<keyword evidence="3" id="KW-1185">Reference proteome</keyword>
<feature type="compositionally biased region" description="Basic and acidic residues" evidence="1">
    <location>
        <begin position="471"/>
        <end position="490"/>
    </location>
</feature>
<gene>
    <name evidence="2" type="ORF">M6B38_349750</name>
</gene>
<feature type="compositionally biased region" description="Basic and acidic residues" evidence="1">
    <location>
        <begin position="498"/>
        <end position="509"/>
    </location>
</feature>
<feature type="compositionally biased region" description="Basic residues" evidence="1">
    <location>
        <begin position="90"/>
        <end position="100"/>
    </location>
</feature>